<gene>
    <name evidence="1" type="ORF">AVEN_98511_1</name>
</gene>
<keyword evidence="2" id="KW-1185">Reference proteome</keyword>
<dbReference type="Proteomes" id="UP000499080">
    <property type="component" value="Unassembled WGS sequence"/>
</dbReference>
<organism evidence="1 2">
    <name type="scientific">Araneus ventricosus</name>
    <name type="common">Orbweaver spider</name>
    <name type="synonym">Epeira ventricosa</name>
    <dbReference type="NCBI Taxonomy" id="182803"/>
    <lineage>
        <taxon>Eukaryota</taxon>
        <taxon>Metazoa</taxon>
        <taxon>Ecdysozoa</taxon>
        <taxon>Arthropoda</taxon>
        <taxon>Chelicerata</taxon>
        <taxon>Arachnida</taxon>
        <taxon>Araneae</taxon>
        <taxon>Araneomorphae</taxon>
        <taxon>Entelegynae</taxon>
        <taxon>Araneoidea</taxon>
        <taxon>Araneidae</taxon>
        <taxon>Araneus</taxon>
    </lineage>
</organism>
<sequence length="100" mass="11204">MEYRVCLPDHDWVIAERHKLIPSVYAGIVTAPKTIGQSKAVGYSGPTFMRFAYFCWQGGGGSLMNIQWILSNSITRLLTSAPKWKNHELVGVKVEEHVGQ</sequence>
<reference evidence="1 2" key="1">
    <citation type="journal article" date="2019" name="Sci. Rep.">
        <title>Orb-weaving spider Araneus ventricosus genome elucidates the spidroin gene catalogue.</title>
        <authorList>
            <person name="Kono N."/>
            <person name="Nakamura H."/>
            <person name="Ohtoshi R."/>
            <person name="Moran D.A.P."/>
            <person name="Shinohara A."/>
            <person name="Yoshida Y."/>
            <person name="Fujiwara M."/>
            <person name="Mori M."/>
            <person name="Tomita M."/>
            <person name="Arakawa K."/>
        </authorList>
    </citation>
    <scope>NUCLEOTIDE SEQUENCE [LARGE SCALE GENOMIC DNA]</scope>
</reference>
<dbReference type="PANTHER" id="PTHR46954:SF1">
    <property type="entry name" value="C2H2-TYPE DOMAIN-CONTAINING PROTEIN"/>
    <property type="match status" value="1"/>
</dbReference>
<comment type="caution">
    <text evidence="1">The sequence shown here is derived from an EMBL/GenBank/DDBJ whole genome shotgun (WGS) entry which is preliminary data.</text>
</comment>
<dbReference type="AlphaFoldDB" id="A0A4Y2ETR5"/>
<dbReference type="EMBL" id="BGPR01000683">
    <property type="protein sequence ID" value="GBM31416.1"/>
    <property type="molecule type" value="Genomic_DNA"/>
</dbReference>
<evidence type="ECO:0000313" key="1">
    <source>
        <dbReference type="EMBL" id="GBM31416.1"/>
    </source>
</evidence>
<protein>
    <submittedName>
        <fullName evidence="1">Uncharacterized protein</fullName>
    </submittedName>
</protein>
<accession>A0A4Y2ETR5</accession>
<proteinExistence type="predicted"/>
<name>A0A4Y2ETR5_ARAVE</name>
<evidence type="ECO:0000313" key="2">
    <source>
        <dbReference type="Proteomes" id="UP000499080"/>
    </source>
</evidence>
<dbReference type="PANTHER" id="PTHR46954">
    <property type="entry name" value="C2H2-TYPE DOMAIN-CONTAINING PROTEIN"/>
    <property type="match status" value="1"/>
</dbReference>